<comment type="caution">
    <text evidence="2">The sequence shown here is derived from an EMBL/GenBank/DDBJ whole genome shotgun (WGS) entry which is preliminary data.</text>
</comment>
<feature type="region of interest" description="Disordered" evidence="1">
    <location>
        <begin position="225"/>
        <end position="357"/>
    </location>
</feature>
<dbReference type="Proteomes" id="UP000566440">
    <property type="component" value="Unassembled WGS sequence"/>
</dbReference>
<gene>
    <name evidence="2" type="primary">Gpr179_0</name>
    <name evidence="2" type="ORF">GALDEA_R15968</name>
</gene>
<evidence type="ECO:0000313" key="3">
    <source>
        <dbReference type="Proteomes" id="UP000566440"/>
    </source>
</evidence>
<organism evidence="2 3">
    <name type="scientific">Galbula dea</name>
    <dbReference type="NCBI Taxonomy" id="1109041"/>
    <lineage>
        <taxon>Eukaryota</taxon>
        <taxon>Metazoa</taxon>
        <taxon>Chordata</taxon>
        <taxon>Craniata</taxon>
        <taxon>Vertebrata</taxon>
        <taxon>Euteleostomi</taxon>
        <taxon>Archelosauria</taxon>
        <taxon>Archosauria</taxon>
        <taxon>Dinosauria</taxon>
        <taxon>Saurischia</taxon>
        <taxon>Theropoda</taxon>
        <taxon>Coelurosauria</taxon>
        <taxon>Aves</taxon>
        <taxon>Neognathae</taxon>
        <taxon>Neoaves</taxon>
        <taxon>Telluraves</taxon>
        <taxon>Coraciimorphae</taxon>
        <taxon>Piciformes</taxon>
        <taxon>Galbulidae</taxon>
        <taxon>Galbula</taxon>
    </lineage>
</organism>
<feature type="compositionally biased region" description="Basic and acidic residues" evidence="1">
    <location>
        <begin position="329"/>
        <end position="357"/>
    </location>
</feature>
<dbReference type="EMBL" id="VWZX01007811">
    <property type="protein sequence ID" value="NXI44120.1"/>
    <property type="molecule type" value="Genomic_DNA"/>
</dbReference>
<protein>
    <submittedName>
        <fullName evidence="2">GP179 protein</fullName>
    </submittedName>
</protein>
<dbReference type="OrthoDB" id="5823771at2759"/>
<evidence type="ECO:0000256" key="1">
    <source>
        <dbReference type="SAM" id="MobiDB-lite"/>
    </source>
</evidence>
<name>A0A7K9T7T8_9PICI</name>
<accession>A0A7K9T7T8</accession>
<keyword evidence="3" id="KW-1185">Reference proteome</keyword>
<feature type="non-terminal residue" evidence="2">
    <location>
        <position position="357"/>
    </location>
</feature>
<reference evidence="2 3" key="1">
    <citation type="submission" date="2019-09" db="EMBL/GenBank/DDBJ databases">
        <title>Bird 10,000 Genomes (B10K) Project - Family phase.</title>
        <authorList>
            <person name="Zhang G."/>
        </authorList>
    </citation>
    <scope>NUCLEOTIDE SEQUENCE [LARGE SCALE GENOMIC DNA]</scope>
    <source>
        <strain evidence="2">B10K-DU-001-62</strain>
        <tissue evidence="2">Muscle</tissue>
    </source>
</reference>
<proteinExistence type="predicted"/>
<dbReference type="AlphaFoldDB" id="A0A7K9T7T8"/>
<feature type="compositionally biased region" description="Basic and acidic residues" evidence="1">
    <location>
        <begin position="178"/>
        <end position="195"/>
    </location>
</feature>
<feature type="compositionally biased region" description="Polar residues" evidence="1">
    <location>
        <begin position="242"/>
        <end position="251"/>
    </location>
</feature>
<feature type="non-terminal residue" evidence="2">
    <location>
        <position position="1"/>
    </location>
</feature>
<sequence length="357" mass="37632">AGLDAGFEGVTGSIHPQDHTEVEQPHANPTASSPCPSITGVQREAAGELGAEICPQGSPGVPAGRGALLRQEAIASREDSGVPPAEESPAKVLQKGDSQPEPLGPKGSWGIKKVPPRSQSLEVASAAAGKARRAVGRGTENYPGEIQTDSSSKMEICPWEESREEQWGSGRAAGKGGRKGDPHHPGEELGVEKPPAKTSELLKVASERAESVEVRRAEVCPWETREGAGTLRGEICPWDVEGNQSRQQRSPQPGEGVKQPGTGLTAEHPALPKISSQLGGTMESKKANICPWEVEDEPPGKSDICPWEEPAAPSRKERLRQDTLGTSKGESKAGSRGLGDTKAETKKSQSVESIKAE</sequence>
<evidence type="ECO:0000313" key="2">
    <source>
        <dbReference type="EMBL" id="NXI44120.1"/>
    </source>
</evidence>
<feature type="region of interest" description="Disordered" evidence="1">
    <location>
        <begin position="1"/>
        <end position="199"/>
    </location>
</feature>
<feature type="compositionally biased region" description="Polar residues" evidence="1">
    <location>
        <begin position="27"/>
        <end position="40"/>
    </location>
</feature>